<dbReference type="PANTHER" id="PTHR34701">
    <property type="entry name" value="TRANSCRIPTIONAL REGULATOR MRAZ"/>
    <property type="match status" value="1"/>
</dbReference>
<dbReference type="EMBL" id="PUHY01000013">
    <property type="protein sequence ID" value="PQO30906.1"/>
    <property type="molecule type" value="Genomic_DNA"/>
</dbReference>
<dbReference type="Pfam" id="PF02381">
    <property type="entry name" value="MraZ"/>
    <property type="match status" value="1"/>
</dbReference>
<evidence type="ECO:0000256" key="7">
    <source>
        <dbReference type="HAMAP-Rule" id="MF_01008"/>
    </source>
</evidence>
<keyword evidence="4 7" id="KW-0805">Transcription regulation</keyword>
<organism evidence="9 10">
    <name type="scientific">Blastopirellula marina</name>
    <dbReference type="NCBI Taxonomy" id="124"/>
    <lineage>
        <taxon>Bacteria</taxon>
        <taxon>Pseudomonadati</taxon>
        <taxon>Planctomycetota</taxon>
        <taxon>Planctomycetia</taxon>
        <taxon>Pirellulales</taxon>
        <taxon>Pirellulaceae</taxon>
        <taxon>Blastopirellula</taxon>
    </lineage>
</organism>
<dbReference type="InterPro" id="IPR038619">
    <property type="entry name" value="MraZ_sf"/>
</dbReference>
<dbReference type="SUPFAM" id="SSF89447">
    <property type="entry name" value="AbrB/MazE/MraZ-like"/>
    <property type="match status" value="1"/>
</dbReference>
<reference evidence="9 10" key="1">
    <citation type="submission" date="2018-02" db="EMBL/GenBank/DDBJ databases">
        <title>Comparative genomes isolates from brazilian mangrove.</title>
        <authorList>
            <person name="Araujo J.E."/>
            <person name="Taketani R.G."/>
            <person name="Silva M.C.P."/>
            <person name="Loureco M.V."/>
            <person name="Andreote F.D."/>
        </authorList>
    </citation>
    <scope>NUCLEOTIDE SEQUENCE [LARGE SCALE GENOMIC DNA]</scope>
    <source>
        <strain evidence="9 10">Hex-1 MGV</strain>
    </source>
</reference>
<comment type="caution">
    <text evidence="9">The sequence shown here is derived from an EMBL/GenBank/DDBJ whole genome shotgun (WGS) entry which is preliminary data.</text>
</comment>
<feature type="domain" description="SpoVT-AbrB" evidence="8">
    <location>
        <begin position="94"/>
        <end position="139"/>
    </location>
</feature>
<dbReference type="OrthoDB" id="269168at2"/>
<dbReference type="GO" id="GO:0005737">
    <property type="term" value="C:cytoplasm"/>
    <property type="evidence" value="ECO:0007669"/>
    <property type="project" value="UniProtKB-UniRule"/>
</dbReference>
<evidence type="ECO:0000259" key="8">
    <source>
        <dbReference type="PROSITE" id="PS51740"/>
    </source>
</evidence>
<keyword evidence="2 7" id="KW-0963">Cytoplasm</keyword>
<dbReference type="InterPro" id="IPR037914">
    <property type="entry name" value="SpoVT-AbrB_sf"/>
</dbReference>
<evidence type="ECO:0000256" key="5">
    <source>
        <dbReference type="ARBA" id="ARBA00023125"/>
    </source>
</evidence>
<comment type="subcellular location">
    <subcellularLocation>
        <location evidence="7">Cytoplasm</location>
        <location evidence="7">Nucleoid</location>
    </subcellularLocation>
</comment>
<evidence type="ECO:0000256" key="1">
    <source>
        <dbReference type="ARBA" id="ARBA00013860"/>
    </source>
</evidence>
<evidence type="ECO:0000313" key="10">
    <source>
        <dbReference type="Proteomes" id="UP000238322"/>
    </source>
</evidence>
<evidence type="ECO:0000313" key="9">
    <source>
        <dbReference type="EMBL" id="PQO30906.1"/>
    </source>
</evidence>
<evidence type="ECO:0000256" key="6">
    <source>
        <dbReference type="ARBA" id="ARBA00023163"/>
    </source>
</evidence>
<dbReference type="CDD" id="cd16321">
    <property type="entry name" value="MraZ_C"/>
    <property type="match status" value="1"/>
</dbReference>
<dbReference type="CDD" id="cd16320">
    <property type="entry name" value="MraZ_N"/>
    <property type="match status" value="1"/>
</dbReference>
<proteinExistence type="inferred from homology"/>
<dbReference type="HAMAP" id="MF_01008">
    <property type="entry name" value="MraZ"/>
    <property type="match status" value="1"/>
</dbReference>
<evidence type="ECO:0000256" key="3">
    <source>
        <dbReference type="ARBA" id="ARBA00022737"/>
    </source>
</evidence>
<dbReference type="Gene3D" id="3.40.1550.20">
    <property type="entry name" value="Transcriptional regulator MraZ domain"/>
    <property type="match status" value="1"/>
</dbReference>
<comment type="similarity">
    <text evidence="7">Belongs to the MraZ family.</text>
</comment>
<protein>
    <recommendedName>
        <fullName evidence="1 7">Transcriptional regulator MraZ</fullName>
    </recommendedName>
</protein>
<dbReference type="GO" id="GO:0009295">
    <property type="term" value="C:nucleoid"/>
    <property type="evidence" value="ECO:0007669"/>
    <property type="project" value="UniProtKB-SubCell"/>
</dbReference>
<gene>
    <name evidence="7" type="primary">mraZ</name>
    <name evidence="9" type="ORF">C5Y83_22135</name>
</gene>
<dbReference type="GO" id="GO:0000976">
    <property type="term" value="F:transcription cis-regulatory region binding"/>
    <property type="evidence" value="ECO:0007669"/>
    <property type="project" value="TreeGrafter"/>
</dbReference>
<dbReference type="PROSITE" id="PS51740">
    <property type="entry name" value="SPOVT_ABRB"/>
    <property type="match status" value="2"/>
</dbReference>
<dbReference type="GO" id="GO:0003700">
    <property type="term" value="F:DNA-binding transcription factor activity"/>
    <property type="evidence" value="ECO:0007669"/>
    <property type="project" value="UniProtKB-UniRule"/>
</dbReference>
<dbReference type="PANTHER" id="PTHR34701:SF1">
    <property type="entry name" value="TRANSCRIPTIONAL REGULATOR MRAZ"/>
    <property type="match status" value="1"/>
</dbReference>
<dbReference type="AlphaFoldDB" id="A0A2S8FFH2"/>
<dbReference type="InterPro" id="IPR020603">
    <property type="entry name" value="MraZ_dom"/>
</dbReference>
<dbReference type="InterPro" id="IPR003444">
    <property type="entry name" value="MraZ"/>
</dbReference>
<keyword evidence="5 7" id="KW-0238">DNA-binding</keyword>
<feature type="domain" description="SpoVT-AbrB" evidence="8">
    <location>
        <begin position="10"/>
        <end position="55"/>
    </location>
</feature>
<dbReference type="RefSeq" id="WP_105331981.1">
    <property type="nucleotide sequence ID" value="NZ_PUHY01000013.1"/>
</dbReference>
<sequence>MGSDEFILGEFSRTLDDRFRLSIPTQITDLLAPKEDDLILVKERPGCLSLWNGPQWQGKLDAGVNLVHAKIAAGKLENRIADVQLLGRLLSTRQRNVTLAGKGRLLIPEGFREFLGVEAGGEVLIVGAAVCVEIWKPESWLQNLEEKMPEFRSLLDQLSG</sequence>
<accession>A0A2S8FFH2</accession>
<keyword evidence="6 7" id="KW-0804">Transcription</keyword>
<name>A0A2S8FFH2_9BACT</name>
<dbReference type="InterPro" id="IPR035642">
    <property type="entry name" value="MraZ_N"/>
</dbReference>
<dbReference type="GO" id="GO:2000143">
    <property type="term" value="P:negative regulation of DNA-templated transcription initiation"/>
    <property type="evidence" value="ECO:0007669"/>
    <property type="project" value="TreeGrafter"/>
</dbReference>
<comment type="subunit">
    <text evidence="7">Forms oligomers.</text>
</comment>
<keyword evidence="3" id="KW-0677">Repeat</keyword>
<dbReference type="InterPro" id="IPR007159">
    <property type="entry name" value="SpoVT-AbrB_dom"/>
</dbReference>
<dbReference type="Proteomes" id="UP000238322">
    <property type="component" value="Unassembled WGS sequence"/>
</dbReference>
<dbReference type="InterPro" id="IPR035644">
    <property type="entry name" value="MraZ_C"/>
</dbReference>
<evidence type="ECO:0000256" key="2">
    <source>
        <dbReference type="ARBA" id="ARBA00022490"/>
    </source>
</evidence>
<evidence type="ECO:0000256" key="4">
    <source>
        <dbReference type="ARBA" id="ARBA00023015"/>
    </source>
</evidence>